<organism evidence="3">
    <name type="scientific">Lepeophtheirus salmonis</name>
    <name type="common">Salmon louse</name>
    <name type="synonym">Caligus salmonis</name>
    <dbReference type="NCBI Taxonomy" id="72036"/>
    <lineage>
        <taxon>Eukaryota</taxon>
        <taxon>Metazoa</taxon>
        <taxon>Ecdysozoa</taxon>
        <taxon>Arthropoda</taxon>
        <taxon>Crustacea</taxon>
        <taxon>Multicrustacea</taxon>
        <taxon>Hexanauplia</taxon>
        <taxon>Copepoda</taxon>
        <taxon>Siphonostomatoida</taxon>
        <taxon>Caligidae</taxon>
        <taxon>Lepeophtheirus</taxon>
    </lineage>
</organism>
<keyword evidence="2" id="KW-0732">Signal</keyword>
<reference evidence="3" key="1">
    <citation type="submission" date="2014-05" db="EMBL/GenBank/DDBJ databases">
        <authorList>
            <person name="Chronopoulou M."/>
        </authorList>
    </citation>
    <scope>NUCLEOTIDE SEQUENCE</scope>
    <source>
        <tissue evidence="3">Whole organism</tissue>
    </source>
</reference>
<feature type="non-terminal residue" evidence="3">
    <location>
        <position position="222"/>
    </location>
</feature>
<feature type="signal peptide" evidence="2">
    <location>
        <begin position="1"/>
        <end position="20"/>
    </location>
</feature>
<evidence type="ECO:0000256" key="1">
    <source>
        <dbReference type="SAM" id="MobiDB-lite"/>
    </source>
</evidence>
<proteinExistence type="predicted"/>
<protein>
    <submittedName>
        <fullName evidence="3">Uncharacterized protein</fullName>
    </submittedName>
</protein>
<feature type="chain" id="PRO_5005489796" evidence="2">
    <location>
        <begin position="21"/>
        <end position="222"/>
    </location>
</feature>
<dbReference type="AlphaFoldDB" id="A0A0K2VL34"/>
<name>A0A0K2VL34_LEPSM</name>
<evidence type="ECO:0000313" key="3">
    <source>
        <dbReference type="EMBL" id="CDW51030.1"/>
    </source>
</evidence>
<sequence length="222" mass="23835">MSCELKRLVVLMAMCAGAESCWNMHYLLAAVSFIQGMTNSSMTSQYLIVLTLSLRLKHLTGAADDTQGHHGGRELCGEDRRDLFSLLGKPPVILDVAASVDSPVLLVREENDSSSMALQIIEETLTVGEPSGLHGCREDVLFGHSVWPVSEILIHSLGDQLLAHSTVLGQPGQGSPRQSLDRLPESFKEGGSADSVTSHIVGLAADLSLKLPGIEYPVHRGL</sequence>
<dbReference type="EMBL" id="HACA01033669">
    <property type="protein sequence ID" value="CDW51030.1"/>
    <property type="molecule type" value="Transcribed_RNA"/>
</dbReference>
<feature type="compositionally biased region" description="Basic and acidic residues" evidence="1">
    <location>
        <begin position="179"/>
        <end position="188"/>
    </location>
</feature>
<evidence type="ECO:0000256" key="2">
    <source>
        <dbReference type="SAM" id="SignalP"/>
    </source>
</evidence>
<feature type="region of interest" description="Disordered" evidence="1">
    <location>
        <begin position="170"/>
        <end position="193"/>
    </location>
</feature>
<accession>A0A0K2VL34</accession>